<accession>A0A2Z6N4H4</accession>
<dbReference type="OrthoDB" id="92161at2759"/>
<dbReference type="PANTHER" id="PTHR42695:SF19">
    <property type="entry name" value="CLASS I GLUTAMINE AMIDOTRANSFERASE"/>
    <property type="match status" value="1"/>
</dbReference>
<dbReference type="SUPFAM" id="SSF52317">
    <property type="entry name" value="Class I glutamine amidotransferase-like"/>
    <property type="match status" value="1"/>
</dbReference>
<feature type="domain" description="Glutamine amidotransferase" evidence="3">
    <location>
        <begin position="30"/>
        <end position="200"/>
    </location>
</feature>
<dbReference type="Proteomes" id="UP000242715">
    <property type="component" value="Unassembled WGS sequence"/>
</dbReference>
<comment type="pathway">
    <text evidence="1">Secondary metabolite biosynthesis.</text>
</comment>
<dbReference type="GO" id="GO:0005829">
    <property type="term" value="C:cytosol"/>
    <property type="evidence" value="ECO:0007669"/>
    <property type="project" value="TreeGrafter"/>
</dbReference>
<evidence type="ECO:0000313" key="5">
    <source>
        <dbReference type="Proteomes" id="UP000242715"/>
    </source>
</evidence>
<organism evidence="4 5">
    <name type="scientific">Trifolium subterraneum</name>
    <name type="common">Subterranean clover</name>
    <dbReference type="NCBI Taxonomy" id="3900"/>
    <lineage>
        <taxon>Eukaryota</taxon>
        <taxon>Viridiplantae</taxon>
        <taxon>Streptophyta</taxon>
        <taxon>Embryophyta</taxon>
        <taxon>Tracheophyta</taxon>
        <taxon>Spermatophyta</taxon>
        <taxon>Magnoliopsida</taxon>
        <taxon>eudicotyledons</taxon>
        <taxon>Gunneridae</taxon>
        <taxon>Pentapetalae</taxon>
        <taxon>rosids</taxon>
        <taxon>fabids</taxon>
        <taxon>Fabales</taxon>
        <taxon>Fabaceae</taxon>
        <taxon>Papilionoideae</taxon>
        <taxon>50 kb inversion clade</taxon>
        <taxon>NPAAA clade</taxon>
        <taxon>Hologalegina</taxon>
        <taxon>IRL clade</taxon>
        <taxon>Trifolieae</taxon>
        <taxon>Trifolium</taxon>
    </lineage>
</organism>
<dbReference type="InterPro" id="IPR044992">
    <property type="entry name" value="ChyE-like"/>
</dbReference>
<evidence type="ECO:0000313" key="4">
    <source>
        <dbReference type="EMBL" id="GAU24067.1"/>
    </source>
</evidence>
<reference evidence="5" key="1">
    <citation type="journal article" date="2017" name="Front. Plant Sci.">
        <title>Climate Clever Clovers: New Paradigm to Reduce the Environmental Footprint of Ruminants by Breeding Low Methanogenic Forages Utilizing Haplotype Variation.</title>
        <authorList>
            <person name="Kaur P."/>
            <person name="Appels R."/>
            <person name="Bayer P.E."/>
            <person name="Keeble-Gagnere G."/>
            <person name="Wang J."/>
            <person name="Hirakawa H."/>
            <person name="Shirasawa K."/>
            <person name="Vercoe P."/>
            <person name="Stefanova K."/>
            <person name="Durmic Z."/>
            <person name="Nichols P."/>
            <person name="Revell C."/>
            <person name="Isobe S.N."/>
            <person name="Edwards D."/>
            <person name="Erskine W."/>
        </authorList>
    </citation>
    <scope>NUCLEOTIDE SEQUENCE [LARGE SCALE GENOMIC DNA]</scope>
    <source>
        <strain evidence="5">cv. Daliak</strain>
    </source>
</reference>
<dbReference type="Gene3D" id="3.40.50.880">
    <property type="match status" value="1"/>
</dbReference>
<dbReference type="InterPro" id="IPR017926">
    <property type="entry name" value="GATASE"/>
</dbReference>
<dbReference type="Pfam" id="PF00117">
    <property type="entry name" value="GATase"/>
    <property type="match status" value="1"/>
</dbReference>
<dbReference type="AlphaFoldDB" id="A0A2Z6N4H4"/>
<sequence length="251" mass="28499">MLERESKKRYAILMCGEDSEYLLKRHGGCYGFFTRMLAEKGETWDLYKVVKNEFPEEDDVPFYDGFVITGSCHDAHANDPWIHQLLTLVHTLNSLNKKILGICFGHQIIGRALGGKVVRSNASWDIGVTTINFISSSSSSNNNNSSFNLPSNLSIFKCHRDEVVDLPAEVEVIGWSEKTGIEMFRYEDHILGIQGHPEFTIDILIHFIDRLTRRNLIQEGFASDVKLKAALREPDTEAWKTLCLTFLKGQS</sequence>
<evidence type="ECO:0000256" key="2">
    <source>
        <dbReference type="ARBA" id="ARBA00011083"/>
    </source>
</evidence>
<name>A0A2Z6N4H4_TRISU</name>
<protein>
    <recommendedName>
        <fullName evidence="3">Glutamine amidotransferase domain-containing protein</fullName>
    </recommendedName>
</protein>
<dbReference type="PROSITE" id="PS51273">
    <property type="entry name" value="GATASE_TYPE_1"/>
    <property type="match status" value="1"/>
</dbReference>
<gene>
    <name evidence="4" type="ORF">TSUD_388600</name>
</gene>
<keyword evidence="5" id="KW-1185">Reference proteome</keyword>
<dbReference type="CDD" id="cd01741">
    <property type="entry name" value="GATase1_1"/>
    <property type="match status" value="1"/>
</dbReference>
<evidence type="ECO:0000256" key="1">
    <source>
        <dbReference type="ARBA" id="ARBA00005179"/>
    </source>
</evidence>
<comment type="similarity">
    <text evidence="2">Belongs to the peptidase C26 family.</text>
</comment>
<dbReference type="PANTHER" id="PTHR42695">
    <property type="entry name" value="GLUTAMINE AMIDOTRANSFERASE YLR126C-RELATED"/>
    <property type="match status" value="1"/>
</dbReference>
<dbReference type="EMBL" id="DF973284">
    <property type="protein sequence ID" value="GAU24067.1"/>
    <property type="molecule type" value="Genomic_DNA"/>
</dbReference>
<proteinExistence type="inferred from homology"/>
<evidence type="ECO:0000259" key="3">
    <source>
        <dbReference type="Pfam" id="PF00117"/>
    </source>
</evidence>
<dbReference type="InterPro" id="IPR029062">
    <property type="entry name" value="Class_I_gatase-like"/>
</dbReference>